<organism evidence="4 5">
    <name type="scientific">Herpetosiphon gulosus</name>
    <dbReference type="NCBI Taxonomy" id="1973496"/>
    <lineage>
        <taxon>Bacteria</taxon>
        <taxon>Bacillati</taxon>
        <taxon>Chloroflexota</taxon>
        <taxon>Chloroflexia</taxon>
        <taxon>Herpetosiphonales</taxon>
        <taxon>Herpetosiphonaceae</taxon>
        <taxon>Herpetosiphon</taxon>
    </lineage>
</organism>
<evidence type="ECO:0000256" key="2">
    <source>
        <dbReference type="PROSITE-ProRule" id="PRU00169"/>
    </source>
</evidence>
<evidence type="ECO:0000313" key="5">
    <source>
        <dbReference type="Proteomes" id="UP001428290"/>
    </source>
</evidence>
<name>A0ABP9X5T1_9CHLR</name>
<dbReference type="PANTHER" id="PTHR44591">
    <property type="entry name" value="STRESS RESPONSE REGULATOR PROTEIN 1"/>
    <property type="match status" value="1"/>
</dbReference>
<feature type="modified residue" description="4-aspartylphosphate" evidence="2">
    <location>
        <position position="60"/>
    </location>
</feature>
<evidence type="ECO:0000313" key="4">
    <source>
        <dbReference type="EMBL" id="GAA5530750.1"/>
    </source>
</evidence>
<evidence type="ECO:0000256" key="1">
    <source>
        <dbReference type="ARBA" id="ARBA00022553"/>
    </source>
</evidence>
<comment type="caution">
    <text evidence="4">The sequence shown here is derived from an EMBL/GenBank/DDBJ whole genome shotgun (WGS) entry which is preliminary data.</text>
</comment>
<accession>A0ABP9X5T1</accession>
<keyword evidence="5" id="KW-1185">Reference proteome</keyword>
<evidence type="ECO:0000259" key="3">
    <source>
        <dbReference type="PROSITE" id="PS50110"/>
    </source>
</evidence>
<dbReference type="EMBL" id="BAABRU010000023">
    <property type="protein sequence ID" value="GAA5530750.1"/>
    <property type="molecule type" value="Genomic_DNA"/>
</dbReference>
<dbReference type="SMART" id="SM00448">
    <property type="entry name" value="REC"/>
    <property type="match status" value="1"/>
</dbReference>
<dbReference type="Gene3D" id="3.40.50.2300">
    <property type="match status" value="1"/>
</dbReference>
<dbReference type="SUPFAM" id="SSF52172">
    <property type="entry name" value="CheY-like"/>
    <property type="match status" value="1"/>
</dbReference>
<dbReference type="InterPro" id="IPR001789">
    <property type="entry name" value="Sig_transdc_resp-reg_receiver"/>
</dbReference>
<dbReference type="CDD" id="cd00156">
    <property type="entry name" value="REC"/>
    <property type="match status" value="1"/>
</dbReference>
<proteinExistence type="predicted"/>
<dbReference type="Pfam" id="PF00072">
    <property type="entry name" value="Response_reg"/>
    <property type="match status" value="1"/>
</dbReference>
<keyword evidence="1 2" id="KW-0597">Phosphoprotein</keyword>
<sequence>MFKSTPQSAQIMIIEDSATVRDMLAHIIRDDGYQVATYTTAVDGLKYLQSSQPPRLILLDRVLPYMSSEEFLEALQAEPRLSAIPVVIISTYLYDEPAPLPYTVGYLEKPIAIDDLMRVVRRYCD</sequence>
<dbReference type="InterPro" id="IPR050595">
    <property type="entry name" value="Bact_response_regulator"/>
</dbReference>
<dbReference type="PROSITE" id="PS50110">
    <property type="entry name" value="RESPONSE_REGULATORY"/>
    <property type="match status" value="1"/>
</dbReference>
<dbReference type="InterPro" id="IPR011006">
    <property type="entry name" value="CheY-like_superfamily"/>
</dbReference>
<dbReference type="Proteomes" id="UP001428290">
    <property type="component" value="Unassembled WGS sequence"/>
</dbReference>
<protein>
    <submittedName>
        <fullName evidence="4">Regulator of RpoS</fullName>
    </submittedName>
</protein>
<reference evidence="4 5" key="1">
    <citation type="submission" date="2024-02" db="EMBL/GenBank/DDBJ databases">
        <title>Herpetosiphon gulosus NBRC 112829.</title>
        <authorList>
            <person name="Ichikawa N."/>
            <person name="Katano-Makiyama Y."/>
            <person name="Hidaka K."/>
        </authorList>
    </citation>
    <scope>NUCLEOTIDE SEQUENCE [LARGE SCALE GENOMIC DNA]</scope>
    <source>
        <strain evidence="4 5">NBRC 112829</strain>
    </source>
</reference>
<feature type="domain" description="Response regulatory" evidence="3">
    <location>
        <begin position="10"/>
        <end position="124"/>
    </location>
</feature>
<gene>
    <name evidence="4" type="primary">rssB_10</name>
    <name evidence="4" type="ORF">Hgul01_04573</name>
</gene>
<dbReference type="PANTHER" id="PTHR44591:SF3">
    <property type="entry name" value="RESPONSE REGULATORY DOMAIN-CONTAINING PROTEIN"/>
    <property type="match status" value="1"/>
</dbReference>
<dbReference type="RefSeq" id="WP_345724344.1">
    <property type="nucleotide sequence ID" value="NZ_BAABRU010000023.1"/>
</dbReference>